<dbReference type="SMART" id="SM00834">
    <property type="entry name" value="CxxC_CXXC_SSSS"/>
    <property type="match status" value="1"/>
</dbReference>
<dbReference type="Pfam" id="PF09723">
    <property type="entry name" value="Zn_ribbon_8"/>
    <property type="match status" value="1"/>
</dbReference>
<dbReference type="EMBL" id="CP002360">
    <property type="protein sequence ID" value="AEE96296.1"/>
    <property type="molecule type" value="Genomic_DNA"/>
</dbReference>
<dbReference type="NCBIfam" id="TIGR02605">
    <property type="entry name" value="CxxC_CxxC_SSSS"/>
    <property type="match status" value="1"/>
</dbReference>
<dbReference type="RefSeq" id="WP_013780726.1">
    <property type="nucleotide sequence ID" value="NC_015520.1"/>
</dbReference>
<organism evidence="2 3">
    <name type="scientific">Mahella australiensis (strain DSM 15567 / CIP 107919 / 50-1 BON)</name>
    <dbReference type="NCBI Taxonomy" id="697281"/>
    <lineage>
        <taxon>Bacteria</taxon>
        <taxon>Bacillati</taxon>
        <taxon>Bacillota</taxon>
        <taxon>Clostridia</taxon>
        <taxon>Thermoanaerobacterales</taxon>
        <taxon>Thermoanaerobacterales Family IV. Incertae Sedis</taxon>
        <taxon>Mahella</taxon>
    </lineage>
</organism>
<dbReference type="STRING" id="697281.Mahau_1098"/>
<dbReference type="eggNOG" id="COG2331">
    <property type="taxonomic scope" value="Bacteria"/>
</dbReference>
<dbReference type="KEGG" id="mas:Mahau_1098"/>
<evidence type="ECO:0000259" key="1">
    <source>
        <dbReference type="SMART" id="SM00834"/>
    </source>
</evidence>
<dbReference type="Proteomes" id="UP000008457">
    <property type="component" value="Chromosome"/>
</dbReference>
<dbReference type="AlphaFoldDB" id="F4A363"/>
<keyword evidence="3" id="KW-1185">Reference proteome</keyword>
<evidence type="ECO:0000313" key="2">
    <source>
        <dbReference type="EMBL" id="AEE96296.1"/>
    </source>
</evidence>
<name>F4A363_MAHA5</name>
<evidence type="ECO:0000313" key="3">
    <source>
        <dbReference type="Proteomes" id="UP000008457"/>
    </source>
</evidence>
<protein>
    <submittedName>
        <fullName evidence="2">Regulatory protein, FmdB family</fullName>
    </submittedName>
</protein>
<accession>F4A363</accession>
<sequence length="75" mass="7849">MPSYDMKCKHCNNEFTTMVSIRAKEEGEIACPHCGSHDVNQIFKNVNFIKGGASAASSSNSCSTGGCGSCHACSA</sequence>
<dbReference type="HOGENOM" id="CLU_136025_4_1_9"/>
<dbReference type="OrthoDB" id="9813321at2"/>
<feature type="domain" description="Putative regulatory protein FmdB zinc ribbon" evidence="1">
    <location>
        <begin position="1"/>
        <end position="44"/>
    </location>
</feature>
<proteinExistence type="predicted"/>
<dbReference type="InterPro" id="IPR013429">
    <property type="entry name" value="Regulatory_FmdB_Zinc_ribbon"/>
</dbReference>
<reference evidence="2 3" key="2">
    <citation type="journal article" date="2011" name="Stand. Genomic Sci.">
        <title>Complete genome sequence of Mahella australiensis type strain (50-1 BON).</title>
        <authorList>
            <person name="Sikorski J."/>
            <person name="Teshima H."/>
            <person name="Nolan M."/>
            <person name="Lucas S."/>
            <person name="Hammon N."/>
            <person name="Deshpande S."/>
            <person name="Cheng J.F."/>
            <person name="Pitluck S."/>
            <person name="Liolios K."/>
            <person name="Pagani I."/>
            <person name="Ivanova N."/>
            <person name="Huntemann M."/>
            <person name="Mavromatis K."/>
            <person name="Ovchinikova G."/>
            <person name="Pati A."/>
            <person name="Tapia R."/>
            <person name="Han C."/>
            <person name="Goodwin L."/>
            <person name="Chen A."/>
            <person name="Palaniappan K."/>
            <person name="Land M."/>
            <person name="Hauser L."/>
            <person name="Ngatchou-Djao O.D."/>
            <person name="Rohde M."/>
            <person name="Pukall R."/>
            <person name="Spring S."/>
            <person name="Abt B."/>
            <person name="Goker M."/>
            <person name="Detter J.C."/>
            <person name="Woyke T."/>
            <person name="Bristow J."/>
            <person name="Markowitz V."/>
            <person name="Hugenholtz P."/>
            <person name="Eisen J.A."/>
            <person name="Kyrpides N.C."/>
            <person name="Klenk H.P."/>
            <person name="Lapidus A."/>
        </authorList>
    </citation>
    <scope>NUCLEOTIDE SEQUENCE [LARGE SCALE GENOMIC DNA]</scope>
    <source>
        <strain evidence="3">DSM 15567 / CIP 107919 / 50-1 BON</strain>
    </source>
</reference>
<gene>
    <name evidence="2" type="ordered locus">Mahau_1098</name>
</gene>
<reference evidence="3" key="1">
    <citation type="submission" date="2010-11" db="EMBL/GenBank/DDBJ databases">
        <title>The complete genome of Mahella australiensis DSM 15567.</title>
        <authorList>
            <consortium name="US DOE Joint Genome Institute (JGI-PGF)"/>
            <person name="Lucas S."/>
            <person name="Copeland A."/>
            <person name="Lapidus A."/>
            <person name="Bruce D."/>
            <person name="Goodwin L."/>
            <person name="Pitluck S."/>
            <person name="Kyrpides N."/>
            <person name="Mavromatis K."/>
            <person name="Pagani I."/>
            <person name="Ivanova N."/>
            <person name="Teshima H."/>
            <person name="Brettin T."/>
            <person name="Detter J.C."/>
            <person name="Han C."/>
            <person name="Tapia R."/>
            <person name="Land M."/>
            <person name="Hauser L."/>
            <person name="Markowitz V."/>
            <person name="Cheng J.-F."/>
            <person name="Hugenholtz P."/>
            <person name="Woyke T."/>
            <person name="Wu D."/>
            <person name="Spring S."/>
            <person name="Pukall R."/>
            <person name="Steenblock K."/>
            <person name="Schneider S."/>
            <person name="Klenk H.-P."/>
            <person name="Eisen J.A."/>
        </authorList>
    </citation>
    <scope>NUCLEOTIDE SEQUENCE [LARGE SCALE GENOMIC DNA]</scope>
    <source>
        <strain evidence="3">DSM 15567 / CIP 107919 / 50-1 BON</strain>
    </source>
</reference>